<sequence length="836" mass="95444">MNISAAELMLNDADDLLAKACINEKGQKTLIKNLATEQREDIVKDCSPKAALKAVLNQTFLATPEGRKLARDLIRKIGIDIVWKNVKIMIKDGSATKRYCSYFGQTLIVLWKKFEKEESEDENINENSHFEHVVFEELFRLAICTQRSISEKFLAVINGVVDGRSVSISQMLFRTSNHVLWRTLDAPNMVCRYNSASVFLRLYPLDAAAEENLDYDLKEKQHEVLLQLMKDDCFQIRVDTIKAVFNYLSLFWPLLKSFHRKTYLTTIIDELVYDETAEIRLAVYESFPLLYSCAAANTVVEYALKLITPFGLTDPKDKIRLATVNALLQLQNHSISCLQVIKLEELLACLDVETCDEVEIGLTQLLLPFLCKDGGVSLDDRFHSVEQACRFSRNGPLKFHKIIGAKKMISNQLASQQIRTIMAGVTLRLKLKDDSNNESTLSSSASNETTKLDFDESRPGVDFSVVKNCIDCAAVLFVSVRSRLNDDPDAKYYAGVKKSLGRFVSKIMEHPRYKSNILGESALVLATFLPQNALNNNARFFINGVLEENWDCENMHHYVLTFAMWDMDQLIRIIERGLIGIAKKFKLDKKVHQQRRNNFNDLAADSSKDKDRKPIEIIAIILSSPPTNEYLFKNFEVFAQRFHSILKVLVENMPSLIENSLEELWTRIYEIYSLLTIGIKSQVNAGNPECSTMDADDDDNSEPICDTFESELQWFYKRFNAKELTSSFITRFINLAKYHFDCNQQKESSCESILTLCNHISSFLEASENAAEAKSKINALRKAALDAFPFTKKQPELAVIQEEDEEEEEAVIEEQQQQQSPQQEQHQQSFEAMETD</sequence>
<organism evidence="1 2">
    <name type="scientific">Panagrolaimus sp. ES5</name>
    <dbReference type="NCBI Taxonomy" id="591445"/>
    <lineage>
        <taxon>Eukaryota</taxon>
        <taxon>Metazoa</taxon>
        <taxon>Ecdysozoa</taxon>
        <taxon>Nematoda</taxon>
        <taxon>Chromadorea</taxon>
        <taxon>Rhabditida</taxon>
        <taxon>Tylenchina</taxon>
        <taxon>Panagrolaimomorpha</taxon>
        <taxon>Panagrolaimoidea</taxon>
        <taxon>Panagrolaimidae</taxon>
        <taxon>Panagrolaimus</taxon>
    </lineage>
</organism>
<evidence type="ECO:0000313" key="2">
    <source>
        <dbReference type="WBParaSite" id="ES5_v2.g13082.t1"/>
    </source>
</evidence>
<dbReference type="Proteomes" id="UP000887579">
    <property type="component" value="Unplaced"/>
</dbReference>
<accession>A0AC34F7U1</accession>
<evidence type="ECO:0000313" key="1">
    <source>
        <dbReference type="Proteomes" id="UP000887579"/>
    </source>
</evidence>
<proteinExistence type="predicted"/>
<name>A0AC34F7U1_9BILA</name>
<protein>
    <submittedName>
        <fullName evidence="2">Condensin complex subunit 1</fullName>
    </submittedName>
</protein>
<dbReference type="WBParaSite" id="ES5_v2.g13082.t1">
    <property type="protein sequence ID" value="ES5_v2.g13082.t1"/>
    <property type="gene ID" value="ES5_v2.g13082"/>
</dbReference>
<reference evidence="2" key="1">
    <citation type="submission" date="2022-11" db="UniProtKB">
        <authorList>
            <consortium name="WormBaseParasite"/>
        </authorList>
    </citation>
    <scope>IDENTIFICATION</scope>
</reference>